<dbReference type="PANTHER" id="PTHR36587">
    <property type="entry name" value="EXPRESSION SITE-ASSOCIATED GENE 3 (ESAG3)-LIKE PROTEIN"/>
    <property type="match status" value="1"/>
</dbReference>
<gene>
    <name evidence="1" type="ORF">L249_1239</name>
</gene>
<keyword evidence="2" id="KW-1185">Reference proteome</keyword>
<dbReference type="Proteomes" id="UP000253664">
    <property type="component" value="Unassembled WGS sequence"/>
</dbReference>
<dbReference type="AlphaFoldDB" id="A0A367LEI4"/>
<organism evidence="1 2">
    <name type="scientific">Ophiocordyceps polyrhachis-furcata BCC 54312</name>
    <dbReference type="NCBI Taxonomy" id="1330021"/>
    <lineage>
        <taxon>Eukaryota</taxon>
        <taxon>Fungi</taxon>
        <taxon>Dikarya</taxon>
        <taxon>Ascomycota</taxon>
        <taxon>Pezizomycotina</taxon>
        <taxon>Sordariomycetes</taxon>
        <taxon>Hypocreomycetidae</taxon>
        <taxon>Hypocreales</taxon>
        <taxon>Ophiocordycipitaceae</taxon>
        <taxon>Ophiocordyceps</taxon>
    </lineage>
</organism>
<dbReference type="STRING" id="1330021.A0A367LEI4"/>
<dbReference type="OrthoDB" id="422736at2759"/>
<accession>A0A367LEI4</accession>
<proteinExistence type="predicted"/>
<dbReference type="PANTHER" id="PTHR36587:SF2">
    <property type="entry name" value="EXPRESSION SITE-ASSOCIATED GENE 3 (ESAG3)-LIKE PROTEIN"/>
    <property type="match status" value="1"/>
</dbReference>
<dbReference type="EMBL" id="LKCN02000007">
    <property type="protein sequence ID" value="RCI12642.1"/>
    <property type="molecule type" value="Genomic_DNA"/>
</dbReference>
<dbReference type="CDD" id="cd22997">
    <property type="entry name" value="GT_LH"/>
    <property type="match status" value="1"/>
</dbReference>
<name>A0A367LEI4_9HYPO</name>
<protein>
    <submittedName>
        <fullName evidence="1">Uncharacterized protein</fullName>
    </submittedName>
</protein>
<evidence type="ECO:0000313" key="2">
    <source>
        <dbReference type="Proteomes" id="UP000253664"/>
    </source>
</evidence>
<reference evidence="1 2" key="1">
    <citation type="journal article" date="2015" name="BMC Genomics">
        <title>Insights from the genome of Ophiocordyceps polyrhachis-furcata to pathogenicity and host specificity in insect fungi.</title>
        <authorList>
            <person name="Wichadakul D."/>
            <person name="Kobmoo N."/>
            <person name="Ingsriswang S."/>
            <person name="Tangphatsornruang S."/>
            <person name="Chantasingh D."/>
            <person name="Luangsa-ard J.J."/>
            <person name="Eurwilaichitr L."/>
        </authorList>
    </citation>
    <scope>NUCLEOTIDE SEQUENCE [LARGE SCALE GENOMIC DNA]</scope>
    <source>
        <strain evidence="1 2">BCC 54312</strain>
    </source>
</reference>
<comment type="caution">
    <text evidence="1">The sequence shown here is derived from an EMBL/GenBank/DDBJ whole genome shotgun (WGS) entry which is preliminary data.</text>
</comment>
<evidence type="ECO:0000313" key="1">
    <source>
        <dbReference type="EMBL" id="RCI12642.1"/>
    </source>
</evidence>
<sequence length="469" mass="52573">MAAAQNITVVLPVTHSEVNLCKTILTLTLLGYPSVKIVAWGTKDDDAGLRGGGSHNAKITSVLDFVKETHHDDDDDDDDDELILMVDGYDVWFQLPPEVLIARYHAVLQDEAKRLWQRIGPRAYHSLGPNPSVVFGAGKRCGPNELHTLACYAVPDSPLPTSLRGASTDSMLGRNFLSNGRQRYLVSGYMLGTAAAVKTVLERAKTKLDECVGRVGADFDNGSGDSDFCYRGSDQSIFVEMFAEQEAWRELLRRKSRSGWDAALDMLIADRPGSDPPPTRLMTEPIPDRLSPPFPHQKFEPSTVSTASELGIVLDYWSQLGFQTSNAEFDTRFLRHAEPLPPQAGRTGLFDCPARNTPPPDDLPSDTSILRILAEEDKDGTRPSWKTMPLYTDLCTGSVPVMIHHNSVDKSWRERSWDQTWWHGRSRALLERRRRDGAQMSFAVEKNRVMTWEELCPREYTPINRAFDI</sequence>